<protein>
    <submittedName>
        <fullName evidence="1">Uncharacterized protein</fullName>
    </submittedName>
</protein>
<evidence type="ECO:0000313" key="2">
    <source>
        <dbReference type="Proteomes" id="UP000541444"/>
    </source>
</evidence>
<keyword evidence="2" id="KW-1185">Reference proteome</keyword>
<proteinExistence type="predicted"/>
<comment type="caution">
    <text evidence="1">The sequence shown here is derived from an EMBL/GenBank/DDBJ whole genome shotgun (WGS) entry which is preliminary data.</text>
</comment>
<sequence>MDQSWEEYNKHVDKHYTLQNYAKRNESMTKKRWRQTHIDEFYMKEVEIKSDAVDDVNYVVHRCLYHDRVVTMLEII</sequence>
<dbReference type="AlphaFoldDB" id="A0A7J7M980"/>
<name>A0A7J7M980_9MAGN</name>
<dbReference type="EMBL" id="JACGCM010001692">
    <property type="protein sequence ID" value="KAF6151433.1"/>
    <property type="molecule type" value="Genomic_DNA"/>
</dbReference>
<organism evidence="1 2">
    <name type="scientific">Kingdonia uniflora</name>
    <dbReference type="NCBI Taxonomy" id="39325"/>
    <lineage>
        <taxon>Eukaryota</taxon>
        <taxon>Viridiplantae</taxon>
        <taxon>Streptophyta</taxon>
        <taxon>Embryophyta</taxon>
        <taxon>Tracheophyta</taxon>
        <taxon>Spermatophyta</taxon>
        <taxon>Magnoliopsida</taxon>
        <taxon>Ranunculales</taxon>
        <taxon>Circaeasteraceae</taxon>
        <taxon>Kingdonia</taxon>
    </lineage>
</organism>
<reference evidence="1 2" key="1">
    <citation type="journal article" date="2020" name="IScience">
        <title>Genome Sequencing of the Endangered Kingdonia uniflora (Circaeasteraceae, Ranunculales) Reveals Potential Mechanisms of Evolutionary Specialization.</title>
        <authorList>
            <person name="Sun Y."/>
            <person name="Deng T."/>
            <person name="Zhang A."/>
            <person name="Moore M.J."/>
            <person name="Landis J.B."/>
            <person name="Lin N."/>
            <person name="Zhang H."/>
            <person name="Zhang X."/>
            <person name="Huang J."/>
            <person name="Zhang X."/>
            <person name="Sun H."/>
            <person name="Wang H."/>
        </authorList>
    </citation>
    <scope>NUCLEOTIDE SEQUENCE [LARGE SCALE GENOMIC DNA]</scope>
    <source>
        <strain evidence="1">TB1705</strain>
        <tissue evidence="1">Leaf</tissue>
    </source>
</reference>
<gene>
    <name evidence="1" type="ORF">GIB67_020657</name>
</gene>
<dbReference type="Proteomes" id="UP000541444">
    <property type="component" value="Unassembled WGS sequence"/>
</dbReference>
<accession>A0A7J7M980</accession>
<evidence type="ECO:0000313" key="1">
    <source>
        <dbReference type="EMBL" id="KAF6151433.1"/>
    </source>
</evidence>